<feature type="domain" description="Tyrosine specific protein phosphatases" evidence="3">
    <location>
        <begin position="268"/>
        <end position="337"/>
    </location>
</feature>
<dbReference type="PANTHER" id="PTHR46163:SF10">
    <property type="entry name" value="PROTEIN-TYROSINE PHOSPHATASE-RELATED"/>
    <property type="match status" value="1"/>
</dbReference>
<keyword evidence="5" id="KW-1185">Reference proteome</keyword>
<dbReference type="PROSITE" id="PS50055">
    <property type="entry name" value="TYR_PHOSPHATASE_PTP"/>
    <property type="match status" value="1"/>
</dbReference>
<dbReference type="Pfam" id="PF00102">
    <property type="entry name" value="Y_phosphatase"/>
    <property type="match status" value="1"/>
</dbReference>
<comment type="caution">
    <text evidence="4">The sequence shown here is derived from an EMBL/GenBank/DDBJ whole genome shotgun (WGS) entry which is preliminary data.</text>
</comment>
<feature type="compositionally biased region" description="Low complexity" evidence="1">
    <location>
        <begin position="7"/>
        <end position="30"/>
    </location>
</feature>
<dbReference type="Proteomes" id="UP001328107">
    <property type="component" value="Unassembled WGS sequence"/>
</dbReference>
<evidence type="ECO:0000259" key="3">
    <source>
        <dbReference type="PROSITE" id="PS50056"/>
    </source>
</evidence>
<proteinExistence type="predicted"/>
<protein>
    <recommendedName>
        <fullName evidence="6">Tyrosine phosphatase</fullName>
    </recommendedName>
</protein>
<accession>A0AAN5CDY7</accession>
<gene>
    <name evidence="4" type="ORF">PMAYCL1PPCAC_12065</name>
</gene>
<dbReference type="InterPro" id="IPR000242">
    <property type="entry name" value="PTP_cat"/>
</dbReference>
<dbReference type="EMBL" id="BTRK01000003">
    <property type="protein sequence ID" value="GMR41870.1"/>
    <property type="molecule type" value="Genomic_DNA"/>
</dbReference>
<feature type="compositionally biased region" description="Basic residues" evidence="1">
    <location>
        <begin position="367"/>
        <end position="378"/>
    </location>
</feature>
<evidence type="ECO:0000259" key="2">
    <source>
        <dbReference type="PROSITE" id="PS50055"/>
    </source>
</evidence>
<feature type="non-terminal residue" evidence="4">
    <location>
        <position position="1"/>
    </location>
</feature>
<dbReference type="InterPro" id="IPR052782">
    <property type="entry name" value="Oocyte-zygote_transition_reg"/>
</dbReference>
<dbReference type="CDD" id="cd00047">
    <property type="entry name" value="PTPc"/>
    <property type="match status" value="1"/>
</dbReference>
<evidence type="ECO:0000313" key="5">
    <source>
        <dbReference type="Proteomes" id="UP001328107"/>
    </source>
</evidence>
<dbReference type="AlphaFoldDB" id="A0AAN5CDY7"/>
<dbReference type="InterPro" id="IPR029021">
    <property type="entry name" value="Prot-tyrosine_phosphatase-like"/>
</dbReference>
<dbReference type="FunFam" id="3.90.190.10:FF:000226">
    <property type="entry name" value="Riok-3"/>
    <property type="match status" value="1"/>
</dbReference>
<evidence type="ECO:0008006" key="6">
    <source>
        <dbReference type="Google" id="ProtNLM"/>
    </source>
</evidence>
<dbReference type="SMART" id="SM00194">
    <property type="entry name" value="PTPc"/>
    <property type="match status" value="1"/>
</dbReference>
<reference evidence="5" key="1">
    <citation type="submission" date="2022-10" db="EMBL/GenBank/DDBJ databases">
        <title>Genome assembly of Pristionchus species.</title>
        <authorList>
            <person name="Yoshida K."/>
            <person name="Sommer R.J."/>
        </authorList>
    </citation>
    <scope>NUCLEOTIDE SEQUENCE [LARGE SCALE GENOMIC DNA]</scope>
    <source>
        <strain evidence="5">RS5460</strain>
    </source>
</reference>
<dbReference type="InterPro" id="IPR003595">
    <property type="entry name" value="Tyr_Pase_cat"/>
</dbReference>
<feature type="compositionally biased region" description="Basic and acidic residues" evidence="1">
    <location>
        <begin position="403"/>
        <end position="414"/>
    </location>
</feature>
<organism evidence="4 5">
    <name type="scientific">Pristionchus mayeri</name>
    <dbReference type="NCBI Taxonomy" id="1317129"/>
    <lineage>
        <taxon>Eukaryota</taxon>
        <taxon>Metazoa</taxon>
        <taxon>Ecdysozoa</taxon>
        <taxon>Nematoda</taxon>
        <taxon>Chromadorea</taxon>
        <taxon>Rhabditida</taxon>
        <taxon>Rhabditina</taxon>
        <taxon>Diplogasteromorpha</taxon>
        <taxon>Diplogasteroidea</taxon>
        <taxon>Neodiplogasteridae</taxon>
        <taxon>Pristionchus</taxon>
    </lineage>
</organism>
<dbReference type="PRINTS" id="PR00700">
    <property type="entry name" value="PRTYPHPHTASE"/>
</dbReference>
<dbReference type="SUPFAM" id="SSF52799">
    <property type="entry name" value="(Phosphotyrosine protein) phosphatases II"/>
    <property type="match status" value="1"/>
</dbReference>
<dbReference type="Gene3D" id="3.90.190.10">
    <property type="entry name" value="Protein tyrosine phosphatase superfamily"/>
    <property type="match status" value="1"/>
</dbReference>
<evidence type="ECO:0000256" key="1">
    <source>
        <dbReference type="SAM" id="MobiDB-lite"/>
    </source>
</evidence>
<dbReference type="InterPro" id="IPR016130">
    <property type="entry name" value="Tyr_Pase_AS"/>
</dbReference>
<dbReference type="GO" id="GO:0004725">
    <property type="term" value="F:protein tyrosine phosphatase activity"/>
    <property type="evidence" value="ECO:0007669"/>
    <property type="project" value="InterPro"/>
</dbReference>
<name>A0AAN5CDY7_9BILA</name>
<dbReference type="PANTHER" id="PTHR46163">
    <property type="entry name" value="TYROSINE-PROTEIN PHOSPHATASE-RELATED"/>
    <property type="match status" value="1"/>
</dbReference>
<dbReference type="SMART" id="SM00404">
    <property type="entry name" value="PTPc_motif"/>
    <property type="match status" value="1"/>
</dbReference>
<evidence type="ECO:0000313" key="4">
    <source>
        <dbReference type="EMBL" id="GMR41870.1"/>
    </source>
</evidence>
<dbReference type="PROSITE" id="PS50056">
    <property type="entry name" value="TYR_PHOSPHATASE_2"/>
    <property type="match status" value="1"/>
</dbReference>
<feature type="region of interest" description="Disordered" evidence="1">
    <location>
        <begin position="364"/>
        <end position="414"/>
    </location>
</feature>
<dbReference type="PROSITE" id="PS00383">
    <property type="entry name" value="TYR_PHOSPHATASE_1"/>
    <property type="match status" value="1"/>
</dbReference>
<feature type="compositionally biased region" description="Basic and acidic residues" evidence="1">
    <location>
        <begin position="32"/>
        <end position="66"/>
    </location>
</feature>
<feature type="domain" description="Tyrosine-protein phosphatase" evidence="2">
    <location>
        <begin position="87"/>
        <end position="346"/>
    </location>
</feature>
<feature type="region of interest" description="Disordered" evidence="1">
    <location>
        <begin position="1"/>
        <end position="73"/>
    </location>
</feature>
<sequence length="414" mass="47356">LHSPLILYSQSPSFSTPSPSSLLSRTMSTTKGSKETINRKQREKQSVPKDAKKRKSVEESPGKNEESANANKQAWAKRIHQMSCKDASKEFNDKMKRFVANGVTTHACKTDANQIKCRYADVLCIDQTRVQLKNRKGDADFIHANWVGSTAPGATKYICTQAPLTETNEDFWHMCYTEKVSLILMLCNFKEGSEVEKCSNYFPLKPKEKMKFGPYAVSMKEKLTDLEIEDTDFSLMEIKCKDETVKVKHCFMRYWVDNCAPIDTEPILKLWRWVRKNHNDRPVVVHCSAGVGRTGAFVGIEIASHRIASNPDVHMLEIVKELRKQRYQSIQAHVQFLYLHYLVLDSFVEDKIVDSYKESKFVDEYKKHTKKRTARAKKQSADQGKQKADEENAGSTKPPSGKNKKDEALDVEKE</sequence>
<dbReference type="InterPro" id="IPR000387">
    <property type="entry name" value="Tyr_Pase_dom"/>
</dbReference>